<dbReference type="EMBL" id="MT144599">
    <property type="protein sequence ID" value="QJH94333.1"/>
    <property type="molecule type" value="Genomic_DNA"/>
</dbReference>
<proteinExistence type="predicted"/>
<accession>A0A6H1ZCC0</accession>
<gene>
    <name evidence="1" type="ORF">TM448A00171_0046</name>
    <name evidence="2" type="ORF">TM448B00200_0040</name>
</gene>
<evidence type="ECO:0000313" key="1">
    <source>
        <dbReference type="EMBL" id="QJA45027.1"/>
    </source>
</evidence>
<reference evidence="1" key="1">
    <citation type="submission" date="2020-03" db="EMBL/GenBank/DDBJ databases">
        <title>The deep terrestrial virosphere.</title>
        <authorList>
            <person name="Holmfeldt K."/>
            <person name="Nilsson E."/>
            <person name="Simone D."/>
            <person name="Lopez-Fernandez M."/>
            <person name="Wu X."/>
            <person name="de Brujin I."/>
            <person name="Lundin D."/>
            <person name="Andersson A."/>
            <person name="Bertilsson S."/>
            <person name="Dopson M."/>
        </authorList>
    </citation>
    <scope>NUCLEOTIDE SEQUENCE</scope>
    <source>
        <strain evidence="1">TM448A00171</strain>
        <strain evidence="2">TM448B00200</strain>
    </source>
</reference>
<dbReference type="EMBL" id="MT143984">
    <property type="protein sequence ID" value="QJA45027.1"/>
    <property type="molecule type" value="Genomic_DNA"/>
</dbReference>
<protein>
    <submittedName>
        <fullName evidence="1">Putative sigma-70 region domain containing protein</fullName>
    </submittedName>
</protein>
<organism evidence="1">
    <name type="scientific">viral metagenome</name>
    <dbReference type="NCBI Taxonomy" id="1070528"/>
    <lineage>
        <taxon>unclassified sequences</taxon>
        <taxon>metagenomes</taxon>
        <taxon>organismal metagenomes</taxon>
    </lineage>
</organism>
<evidence type="ECO:0000313" key="2">
    <source>
        <dbReference type="EMBL" id="QJH94333.1"/>
    </source>
</evidence>
<name>A0A6H1ZCC0_9ZZZZ</name>
<sequence length="98" mass="11643">MRINRFKRLWPKLKPKLKKVALRLVGDRIYIDFRDLISEGIIAIKKCKTTTKNPKTVSYLITRGKFAMIKFIKIVETHARYRSPHDSCDDLPDYYRLS</sequence>
<dbReference type="AlphaFoldDB" id="A0A6H1ZCC0"/>